<dbReference type="FunCoup" id="A0A200PPE7">
    <property type="interactions" value="58"/>
</dbReference>
<dbReference type="InterPro" id="IPR003657">
    <property type="entry name" value="WRKY_dom"/>
</dbReference>
<feature type="region of interest" description="Disordered" evidence="6">
    <location>
        <begin position="489"/>
        <end position="513"/>
    </location>
</feature>
<reference evidence="8 9" key="1">
    <citation type="journal article" date="2017" name="Mol. Plant">
        <title>The Genome of Medicinal Plant Macleaya cordata Provides New Insights into Benzylisoquinoline Alkaloids Metabolism.</title>
        <authorList>
            <person name="Liu X."/>
            <person name="Liu Y."/>
            <person name="Huang P."/>
            <person name="Ma Y."/>
            <person name="Qing Z."/>
            <person name="Tang Q."/>
            <person name="Cao H."/>
            <person name="Cheng P."/>
            <person name="Zheng Y."/>
            <person name="Yuan Z."/>
            <person name="Zhou Y."/>
            <person name="Liu J."/>
            <person name="Tang Z."/>
            <person name="Zhuo Y."/>
            <person name="Zhang Y."/>
            <person name="Yu L."/>
            <person name="Huang J."/>
            <person name="Yang P."/>
            <person name="Peng Q."/>
            <person name="Zhang J."/>
            <person name="Jiang W."/>
            <person name="Zhang Z."/>
            <person name="Lin K."/>
            <person name="Ro D.K."/>
            <person name="Chen X."/>
            <person name="Xiong X."/>
            <person name="Shang Y."/>
            <person name="Huang S."/>
            <person name="Zeng J."/>
        </authorList>
    </citation>
    <scope>NUCLEOTIDE SEQUENCE [LARGE SCALE GENOMIC DNA]</scope>
    <source>
        <strain evidence="9">cv. BLH2017</strain>
        <tissue evidence="8">Root</tissue>
    </source>
</reference>
<dbReference type="PROSITE" id="PS50811">
    <property type="entry name" value="WRKY"/>
    <property type="match status" value="1"/>
</dbReference>
<evidence type="ECO:0000313" key="9">
    <source>
        <dbReference type="Proteomes" id="UP000195402"/>
    </source>
</evidence>
<dbReference type="GO" id="GO:0003700">
    <property type="term" value="F:DNA-binding transcription factor activity"/>
    <property type="evidence" value="ECO:0007669"/>
    <property type="project" value="InterPro"/>
</dbReference>
<evidence type="ECO:0000256" key="3">
    <source>
        <dbReference type="ARBA" id="ARBA00023125"/>
    </source>
</evidence>
<accession>A0A200PPE7</accession>
<keyword evidence="5" id="KW-0539">Nucleus</keyword>
<feature type="compositionally biased region" description="Polar residues" evidence="6">
    <location>
        <begin position="490"/>
        <end position="499"/>
    </location>
</feature>
<dbReference type="Gene3D" id="2.20.25.80">
    <property type="entry name" value="WRKY domain"/>
    <property type="match status" value="1"/>
</dbReference>
<dbReference type="AlphaFoldDB" id="A0A200PPE7"/>
<comment type="caution">
    <text evidence="8">The sequence shown here is derived from an EMBL/GenBank/DDBJ whole genome shotgun (WGS) entry which is preliminary data.</text>
</comment>
<dbReference type="SMART" id="SM00774">
    <property type="entry name" value="WRKY"/>
    <property type="match status" value="1"/>
</dbReference>
<dbReference type="FunFam" id="2.20.25.80:FF:000002">
    <property type="entry name" value="probable WRKY transcription factor 31"/>
    <property type="match status" value="1"/>
</dbReference>
<dbReference type="InParanoid" id="A0A200PPE7"/>
<evidence type="ECO:0000256" key="2">
    <source>
        <dbReference type="ARBA" id="ARBA00023015"/>
    </source>
</evidence>
<feature type="region of interest" description="Disordered" evidence="6">
    <location>
        <begin position="1"/>
        <end position="84"/>
    </location>
</feature>
<gene>
    <name evidence="8" type="ORF">BVC80_1451g12</name>
</gene>
<dbReference type="EMBL" id="MVGT01004369">
    <property type="protein sequence ID" value="OVA00086.1"/>
    <property type="molecule type" value="Genomic_DNA"/>
</dbReference>
<keyword evidence="3 8" id="KW-0238">DNA-binding</keyword>
<feature type="compositionally biased region" description="Basic and acidic residues" evidence="6">
    <location>
        <begin position="21"/>
        <end position="68"/>
    </location>
</feature>
<evidence type="ECO:0000313" key="8">
    <source>
        <dbReference type="EMBL" id="OVA00086.1"/>
    </source>
</evidence>
<organism evidence="8 9">
    <name type="scientific">Macleaya cordata</name>
    <name type="common">Five-seeded plume-poppy</name>
    <name type="synonym">Bocconia cordata</name>
    <dbReference type="NCBI Taxonomy" id="56857"/>
    <lineage>
        <taxon>Eukaryota</taxon>
        <taxon>Viridiplantae</taxon>
        <taxon>Streptophyta</taxon>
        <taxon>Embryophyta</taxon>
        <taxon>Tracheophyta</taxon>
        <taxon>Spermatophyta</taxon>
        <taxon>Magnoliopsida</taxon>
        <taxon>Ranunculales</taxon>
        <taxon>Papaveraceae</taxon>
        <taxon>Papaveroideae</taxon>
        <taxon>Macleaya</taxon>
    </lineage>
</organism>
<protein>
    <submittedName>
        <fullName evidence="8">DNA-binding WRKY</fullName>
    </submittedName>
</protein>
<proteinExistence type="predicted"/>
<sequence length="513" mass="57495">MEWEEKTTAMQINLSLKVKGNHQEEEKGTGHEDQNEKVPIDNEDQQGKNDEAYQTQKDPKETAISDEKVLEEEEEGHPISQLDTSLHKIKEVEMNRMKEENNVLRKVVEQTMKDYYDLQMKLSVIQQNESKKDPQIFFSLHGDDYTIEESKRVPQSLDFNTRTLPSNKHDELREAAELGLSLRLQSENERAVEAKEVEYCYKEDMMTSLASTQSNKLQKSEFAGSANNISSPPNRKARVSVRARCQEATMNDGCQWRKYGQKIAKGNPCPRAYYRCTVAPGCPVRKQVQRCLEDMTILITTYEGTHNHPLPVGATAMASTTSSPEATFMLSSSRPSSGFSTISDRINPNYFINHSTTSHSSTINGIFNNRIDPSNNGFINLDLSNSSCNLNKPQFIIPPSSSNSFPQMNYPWFNPNNSNYSTSTTNMGRHDDLASRGFFKTHHQGVVDGKAEQEDKSLLLDENVSSIASDPKFRVAVAAAITSIIRKDSQTVQPTTSAGPSLVLRDGESASSI</sequence>
<evidence type="ECO:0000256" key="4">
    <source>
        <dbReference type="ARBA" id="ARBA00023163"/>
    </source>
</evidence>
<keyword evidence="9" id="KW-1185">Reference proteome</keyword>
<dbReference type="InterPro" id="IPR036576">
    <property type="entry name" value="WRKY_dom_sf"/>
</dbReference>
<dbReference type="InterPro" id="IPR044810">
    <property type="entry name" value="WRKY_plant"/>
</dbReference>
<dbReference type="PANTHER" id="PTHR31429:SF54">
    <property type="entry name" value="WRKY TRANSCRIPTION FACTOR 9-RELATED"/>
    <property type="match status" value="1"/>
</dbReference>
<keyword evidence="2" id="KW-0805">Transcription regulation</keyword>
<keyword evidence="4" id="KW-0804">Transcription</keyword>
<dbReference type="OrthoDB" id="779182at2759"/>
<feature type="domain" description="WRKY" evidence="7">
    <location>
        <begin position="245"/>
        <end position="311"/>
    </location>
</feature>
<evidence type="ECO:0000256" key="5">
    <source>
        <dbReference type="ARBA" id="ARBA00023242"/>
    </source>
</evidence>
<dbReference type="SUPFAM" id="SSF118290">
    <property type="entry name" value="WRKY DNA-binding domain"/>
    <property type="match status" value="1"/>
</dbReference>
<evidence type="ECO:0000259" key="7">
    <source>
        <dbReference type="PROSITE" id="PS50811"/>
    </source>
</evidence>
<dbReference type="Pfam" id="PF03106">
    <property type="entry name" value="WRKY"/>
    <property type="match status" value="1"/>
</dbReference>
<dbReference type="PANTHER" id="PTHR31429">
    <property type="entry name" value="WRKY TRANSCRIPTION FACTOR 36-RELATED"/>
    <property type="match status" value="1"/>
</dbReference>
<dbReference type="Proteomes" id="UP000195402">
    <property type="component" value="Unassembled WGS sequence"/>
</dbReference>
<comment type="subcellular location">
    <subcellularLocation>
        <location evidence="1">Nucleus</location>
    </subcellularLocation>
</comment>
<dbReference type="GO" id="GO:0005634">
    <property type="term" value="C:nucleus"/>
    <property type="evidence" value="ECO:0007669"/>
    <property type="project" value="UniProtKB-SubCell"/>
</dbReference>
<evidence type="ECO:0000256" key="1">
    <source>
        <dbReference type="ARBA" id="ARBA00004123"/>
    </source>
</evidence>
<dbReference type="GO" id="GO:0043565">
    <property type="term" value="F:sequence-specific DNA binding"/>
    <property type="evidence" value="ECO:0007669"/>
    <property type="project" value="InterPro"/>
</dbReference>
<evidence type="ECO:0000256" key="6">
    <source>
        <dbReference type="SAM" id="MobiDB-lite"/>
    </source>
</evidence>
<name>A0A200PPE7_MACCD</name>
<dbReference type="OMA" id="NCPRAYY"/>